<protein>
    <submittedName>
        <fullName evidence="1">Uncharacterized protein</fullName>
    </submittedName>
</protein>
<organism evidence="1 2">
    <name type="scientific">Trichodelitschia bisporula</name>
    <dbReference type="NCBI Taxonomy" id="703511"/>
    <lineage>
        <taxon>Eukaryota</taxon>
        <taxon>Fungi</taxon>
        <taxon>Dikarya</taxon>
        <taxon>Ascomycota</taxon>
        <taxon>Pezizomycotina</taxon>
        <taxon>Dothideomycetes</taxon>
        <taxon>Dothideomycetes incertae sedis</taxon>
        <taxon>Phaeotrichales</taxon>
        <taxon>Phaeotrichaceae</taxon>
        <taxon>Trichodelitschia</taxon>
    </lineage>
</organism>
<dbReference type="EMBL" id="ML996708">
    <property type="protein sequence ID" value="KAF2396117.1"/>
    <property type="molecule type" value="Genomic_DNA"/>
</dbReference>
<sequence length="250" mass="29333">MAEPPLPGPDGTPKDIADQVQQKTEKFRIELVKCLWDIRKEKLKDEIINIFVNKRITEVTDVLATILRRRVEKVLTYDVMERFMDELDDDFRTKYEEAKNAMLEVLMEAPADALGQMSDEFIDELLYHWSTRQKNLRDKIINSVVNKGIKDLTDMLAAGLRRDVLEVLTDDVMKNFTDKFDEIYRNKLEVAKRVFKTFPEDQIQGLENEVRKHHAIRIVEAWTDKFDEHCPARTALCQRNQLLMTIRGGY</sequence>
<gene>
    <name evidence="1" type="ORF">EJ06DRAFT_534247</name>
</gene>
<proteinExistence type="predicted"/>
<reference evidence="1" key="1">
    <citation type="journal article" date="2020" name="Stud. Mycol.">
        <title>101 Dothideomycetes genomes: a test case for predicting lifestyles and emergence of pathogens.</title>
        <authorList>
            <person name="Haridas S."/>
            <person name="Albert R."/>
            <person name="Binder M."/>
            <person name="Bloem J."/>
            <person name="Labutti K."/>
            <person name="Salamov A."/>
            <person name="Andreopoulos B."/>
            <person name="Baker S."/>
            <person name="Barry K."/>
            <person name="Bills G."/>
            <person name="Bluhm B."/>
            <person name="Cannon C."/>
            <person name="Castanera R."/>
            <person name="Culley D."/>
            <person name="Daum C."/>
            <person name="Ezra D."/>
            <person name="Gonzalez J."/>
            <person name="Henrissat B."/>
            <person name="Kuo A."/>
            <person name="Liang C."/>
            <person name="Lipzen A."/>
            <person name="Lutzoni F."/>
            <person name="Magnuson J."/>
            <person name="Mondo S."/>
            <person name="Nolan M."/>
            <person name="Ohm R."/>
            <person name="Pangilinan J."/>
            <person name="Park H.-J."/>
            <person name="Ramirez L."/>
            <person name="Alfaro M."/>
            <person name="Sun H."/>
            <person name="Tritt A."/>
            <person name="Yoshinaga Y."/>
            <person name="Zwiers L.-H."/>
            <person name="Turgeon B."/>
            <person name="Goodwin S."/>
            <person name="Spatafora J."/>
            <person name="Crous P."/>
            <person name="Grigoriev I."/>
        </authorList>
    </citation>
    <scope>NUCLEOTIDE SEQUENCE</scope>
    <source>
        <strain evidence="1">CBS 262.69</strain>
    </source>
</reference>
<keyword evidence="2" id="KW-1185">Reference proteome</keyword>
<dbReference type="Proteomes" id="UP000799640">
    <property type="component" value="Unassembled WGS sequence"/>
</dbReference>
<evidence type="ECO:0000313" key="1">
    <source>
        <dbReference type="EMBL" id="KAF2396117.1"/>
    </source>
</evidence>
<name>A0A6G1HJU9_9PEZI</name>
<dbReference type="AlphaFoldDB" id="A0A6G1HJU9"/>
<evidence type="ECO:0000313" key="2">
    <source>
        <dbReference type="Proteomes" id="UP000799640"/>
    </source>
</evidence>
<accession>A0A6G1HJU9</accession>